<keyword evidence="3 6" id="KW-0812">Transmembrane</keyword>
<evidence type="ECO:0000313" key="9">
    <source>
        <dbReference type="Proteomes" id="UP000323426"/>
    </source>
</evidence>
<comment type="caution">
    <text evidence="8">The sequence shown here is derived from an EMBL/GenBank/DDBJ whole genome shotgun (WGS) entry which is preliminary data.</text>
</comment>
<dbReference type="RefSeq" id="WP_150092422.1">
    <property type="nucleotide sequence ID" value="NZ_VWSF01000027.1"/>
</dbReference>
<gene>
    <name evidence="8" type="ORF">F0145_22935</name>
</gene>
<dbReference type="AlphaFoldDB" id="A0A5M6CYQ6"/>
<feature type="domain" description="Cardiolipin synthase N-terminal" evidence="7">
    <location>
        <begin position="21"/>
        <end position="59"/>
    </location>
</feature>
<comment type="subcellular location">
    <subcellularLocation>
        <location evidence="1">Cell membrane</location>
        <topology evidence="1">Multi-pass membrane protein</topology>
    </subcellularLocation>
</comment>
<keyword evidence="5 6" id="KW-0472">Membrane</keyword>
<keyword evidence="9" id="KW-1185">Reference proteome</keyword>
<feature type="transmembrane region" description="Helical" evidence="6">
    <location>
        <begin position="43"/>
        <end position="62"/>
    </location>
</feature>
<keyword evidence="4 6" id="KW-1133">Transmembrane helix</keyword>
<dbReference type="InterPro" id="IPR027379">
    <property type="entry name" value="CLS_N"/>
</dbReference>
<evidence type="ECO:0000256" key="2">
    <source>
        <dbReference type="ARBA" id="ARBA00022475"/>
    </source>
</evidence>
<evidence type="ECO:0000256" key="5">
    <source>
        <dbReference type="ARBA" id="ARBA00023136"/>
    </source>
</evidence>
<reference evidence="8 9" key="1">
    <citation type="submission" date="2019-09" db="EMBL/GenBank/DDBJ databases">
        <title>Genome sequence and assembly of Adhaeribacter sp.</title>
        <authorList>
            <person name="Chhetri G."/>
        </authorList>
    </citation>
    <scope>NUCLEOTIDE SEQUENCE [LARGE SCALE GENOMIC DNA]</scope>
    <source>
        <strain evidence="8 9">DK36</strain>
    </source>
</reference>
<accession>A0A5M6CYQ6</accession>
<organism evidence="8 9">
    <name type="scientific">Adhaeribacter rhizoryzae</name>
    <dbReference type="NCBI Taxonomy" id="2607907"/>
    <lineage>
        <taxon>Bacteria</taxon>
        <taxon>Pseudomonadati</taxon>
        <taxon>Bacteroidota</taxon>
        <taxon>Cytophagia</taxon>
        <taxon>Cytophagales</taxon>
        <taxon>Hymenobacteraceae</taxon>
        <taxon>Adhaeribacter</taxon>
    </lineage>
</organism>
<name>A0A5M6CYQ6_9BACT</name>
<dbReference type="EMBL" id="VWSF01000027">
    <property type="protein sequence ID" value="KAA5540367.1"/>
    <property type="molecule type" value="Genomic_DNA"/>
</dbReference>
<feature type="transmembrane region" description="Helical" evidence="6">
    <location>
        <begin position="13"/>
        <end position="31"/>
    </location>
</feature>
<sequence>MTLYIGGLGVSEVLIILIPFVLWCIVLVDIIRSNFKNNTNKIIWLLVVILIPFVGVILYPLIAPNQKLKASGNDY</sequence>
<dbReference type="Proteomes" id="UP000323426">
    <property type="component" value="Unassembled WGS sequence"/>
</dbReference>
<evidence type="ECO:0000259" key="7">
    <source>
        <dbReference type="Pfam" id="PF13396"/>
    </source>
</evidence>
<keyword evidence="2" id="KW-1003">Cell membrane</keyword>
<evidence type="ECO:0000256" key="6">
    <source>
        <dbReference type="SAM" id="Phobius"/>
    </source>
</evidence>
<evidence type="ECO:0000313" key="8">
    <source>
        <dbReference type="EMBL" id="KAA5540367.1"/>
    </source>
</evidence>
<protein>
    <recommendedName>
        <fullName evidence="7">Cardiolipin synthase N-terminal domain-containing protein</fullName>
    </recommendedName>
</protein>
<evidence type="ECO:0000256" key="3">
    <source>
        <dbReference type="ARBA" id="ARBA00022692"/>
    </source>
</evidence>
<dbReference type="Pfam" id="PF13396">
    <property type="entry name" value="PLDc_N"/>
    <property type="match status" value="1"/>
</dbReference>
<dbReference type="GO" id="GO:0005886">
    <property type="term" value="C:plasma membrane"/>
    <property type="evidence" value="ECO:0007669"/>
    <property type="project" value="UniProtKB-SubCell"/>
</dbReference>
<proteinExistence type="predicted"/>
<evidence type="ECO:0000256" key="4">
    <source>
        <dbReference type="ARBA" id="ARBA00022989"/>
    </source>
</evidence>
<evidence type="ECO:0000256" key="1">
    <source>
        <dbReference type="ARBA" id="ARBA00004651"/>
    </source>
</evidence>